<name>A0A7J6XRM4_TRYCR</name>
<dbReference type="AlphaFoldDB" id="A0A7J6XRM4"/>
<comment type="caution">
    <text evidence="1">The sequence shown here is derived from an EMBL/GenBank/DDBJ whole genome shotgun (WGS) entry which is preliminary data.</text>
</comment>
<gene>
    <name evidence="1" type="ORF">ECC02_010077</name>
</gene>
<protein>
    <submittedName>
        <fullName evidence="1">Uncharacterized protein</fullName>
    </submittedName>
</protein>
<dbReference type="VEuPathDB" id="TriTrypDB:ECC02_010077"/>
<evidence type="ECO:0000313" key="1">
    <source>
        <dbReference type="EMBL" id="KAF5217101.1"/>
    </source>
</evidence>
<sequence>MLRDDMSTEDGERKSGGGTKSLWAVTRCRDSKETPVLLPFICNAACTTTGFFSNALTSAVAGLTSEDSNALNFVTAVVLVLFARVCPTQDAAGCCCCAPSERRSSLFLGVFGGSSPSHSPFAAHGDSFFPLTAFTDVLLQAYCWSLFVIISLSGPPPWATVGGGGGGGGDKELLLFSSWSAAAMYGEKVDDVTLQFSLETRS</sequence>
<proteinExistence type="predicted"/>
<dbReference type="EMBL" id="JABDHM010000154">
    <property type="protein sequence ID" value="KAF5217101.1"/>
    <property type="molecule type" value="Genomic_DNA"/>
</dbReference>
<accession>A0A7J6XRM4</accession>
<evidence type="ECO:0000313" key="2">
    <source>
        <dbReference type="Proteomes" id="UP000583944"/>
    </source>
</evidence>
<reference evidence="1 2" key="1">
    <citation type="journal article" date="2019" name="Genome Biol. Evol.">
        <title>Nanopore Sequencing Significantly Improves Genome Assembly of the Protozoan Parasite Trypanosoma cruzi.</title>
        <authorList>
            <person name="Diaz-Viraque F."/>
            <person name="Pita S."/>
            <person name="Greif G."/>
            <person name="de Souza R.C.M."/>
            <person name="Iraola G."/>
            <person name="Robello C."/>
        </authorList>
    </citation>
    <scope>NUCLEOTIDE SEQUENCE [LARGE SCALE GENOMIC DNA]</scope>
    <source>
        <strain evidence="1 2">Berenice</strain>
    </source>
</reference>
<organism evidence="1 2">
    <name type="scientific">Trypanosoma cruzi</name>
    <dbReference type="NCBI Taxonomy" id="5693"/>
    <lineage>
        <taxon>Eukaryota</taxon>
        <taxon>Discoba</taxon>
        <taxon>Euglenozoa</taxon>
        <taxon>Kinetoplastea</taxon>
        <taxon>Metakinetoplastina</taxon>
        <taxon>Trypanosomatida</taxon>
        <taxon>Trypanosomatidae</taxon>
        <taxon>Trypanosoma</taxon>
        <taxon>Schizotrypanum</taxon>
    </lineage>
</organism>
<dbReference type="Proteomes" id="UP000583944">
    <property type="component" value="Unassembled WGS sequence"/>
</dbReference>